<evidence type="ECO:0000256" key="2">
    <source>
        <dbReference type="ARBA" id="ARBA00022603"/>
    </source>
</evidence>
<dbReference type="AlphaFoldDB" id="A0A916ZTP7"/>
<dbReference type="CDD" id="cd02440">
    <property type="entry name" value="AdoMet_MTases"/>
    <property type="match status" value="1"/>
</dbReference>
<dbReference type="InterPro" id="IPR002052">
    <property type="entry name" value="DNA_methylase_N6_adenine_CS"/>
</dbReference>
<gene>
    <name evidence="8" type="primary">prmC</name>
    <name evidence="8" type="ORF">GCM10010831_11900</name>
</gene>
<dbReference type="Proteomes" id="UP000599688">
    <property type="component" value="Unassembled WGS sequence"/>
</dbReference>
<sequence length="281" mass="32418">MKLKELQSQFAKELTEIYPKTEIRTFLNWLVEAYLGWNTTQMLLNSQEELAKEKVQLFQEALSELKKQKPIQYILGETEFYALPFKVNASVLIPRPETEELVDWIIEDYTNTTEKIDITEIGTGSGCIATSLAKNNTNFRLTAYDISTEALAIAEQNAKLNQVTINFKQQDILQLQQLPDQVDVLVSNPPYVKMDERKLIRSNVFDYEPHLALFVENDSALIFYEKIIELALQQEKIPTVYVEINQALGDETRALFENAGFKDVSLKKDIFHKPRMIKAIF</sequence>
<dbReference type="InterPro" id="IPR040758">
    <property type="entry name" value="PrmC_N"/>
</dbReference>
<dbReference type="InterPro" id="IPR050320">
    <property type="entry name" value="N5-glutamine_MTase"/>
</dbReference>
<keyword evidence="3" id="KW-0808">Transferase</keyword>
<dbReference type="GO" id="GO:0102559">
    <property type="term" value="F:peptide chain release factor N(5)-glutamine methyltransferase activity"/>
    <property type="evidence" value="ECO:0007669"/>
    <property type="project" value="UniProtKB-EC"/>
</dbReference>
<feature type="domain" description="Methyltransferase small" evidence="6">
    <location>
        <begin position="115"/>
        <end position="196"/>
    </location>
</feature>
<evidence type="ECO:0000313" key="9">
    <source>
        <dbReference type="Proteomes" id="UP000599688"/>
    </source>
</evidence>
<evidence type="ECO:0000256" key="3">
    <source>
        <dbReference type="ARBA" id="ARBA00022679"/>
    </source>
</evidence>
<dbReference type="EMBL" id="BMGL01000006">
    <property type="protein sequence ID" value="GGE12101.1"/>
    <property type="molecule type" value="Genomic_DNA"/>
</dbReference>
<dbReference type="Gene3D" id="3.40.50.150">
    <property type="entry name" value="Vaccinia Virus protein VP39"/>
    <property type="match status" value="1"/>
</dbReference>
<dbReference type="SUPFAM" id="SSF53335">
    <property type="entry name" value="S-adenosyl-L-methionine-dependent methyltransferases"/>
    <property type="match status" value="1"/>
</dbReference>
<evidence type="ECO:0000256" key="4">
    <source>
        <dbReference type="ARBA" id="ARBA00022691"/>
    </source>
</evidence>
<evidence type="ECO:0000259" key="6">
    <source>
        <dbReference type="Pfam" id="PF05175"/>
    </source>
</evidence>
<evidence type="ECO:0000256" key="1">
    <source>
        <dbReference type="ARBA" id="ARBA00012771"/>
    </source>
</evidence>
<dbReference type="InterPro" id="IPR007848">
    <property type="entry name" value="Small_mtfrase_dom"/>
</dbReference>
<dbReference type="Gene3D" id="1.10.8.10">
    <property type="entry name" value="DNA helicase RuvA subunit, C-terminal domain"/>
    <property type="match status" value="1"/>
</dbReference>
<evidence type="ECO:0000259" key="7">
    <source>
        <dbReference type="Pfam" id="PF17827"/>
    </source>
</evidence>
<dbReference type="EC" id="2.1.1.297" evidence="1"/>
<dbReference type="PANTHER" id="PTHR18895">
    <property type="entry name" value="HEMK METHYLTRANSFERASE"/>
    <property type="match status" value="1"/>
</dbReference>
<dbReference type="Pfam" id="PF05175">
    <property type="entry name" value="MTS"/>
    <property type="match status" value="1"/>
</dbReference>
<comment type="catalytic activity">
    <reaction evidence="5">
        <text>L-glutaminyl-[peptide chain release factor] + S-adenosyl-L-methionine = N(5)-methyl-L-glutaminyl-[peptide chain release factor] + S-adenosyl-L-homocysteine + H(+)</text>
        <dbReference type="Rhea" id="RHEA:42896"/>
        <dbReference type="Rhea" id="RHEA-COMP:10271"/>
        <dbReference type="Rhea" id="RHEA-COMP:10272"/>
        <dbReference type="ChEBI" id="CHEBI:15378"/>
        <dbReference type="ChEBI" id="CHEBI:30011"/>
        <dbReference type="ChEBI" id="CHEBI:57856"/>
        <dbReference type="ChEBI" id="CHEBI:59789"/>
        <dbReference type="ChEBI" id="CHEBI:61891"/>
        <dbReference type="EC" id="2.1.1.297"/>
    </reaction>
</comment>
<reference evidence="8 9" key="1">
    <citation type="journal article" date="2014" name="Int. J. Syst. Evol. Microbiol.">
        <title>Complete genome sequence of Corynebacterium casei LMG S-19264T (=DSM 44701T), isolated from a smear-ripened cheese.</title>
        <authorList>
            <consortium name="US DOE Joint Genome Institute (JGI-PGF)"/>
            <person name="Walter F."/>
            <person name="Albersmeier A."/>
            <person name="Kalinowski J."/>
            <person name="Ruckert C."/>
        </authorList>
    </citation>
    <scope>NUCLEOTIDE SEQUENCE [LARGE SCALE GENOMIC DNA]</scope>
    <source>
        <strain evidence="8 9">CGMCC 1.12925</strain>
    </source>
</reference>
<dbReference type="GO" id="GO:0032259">
    <property type="term" value="P:methylation"/>
    <property type="evidence" value="ECO:0007669"/>
    <property type="project" value="UniProtKB-KW"/>
</dbReference>
<comment type="caution">
    <text evidence="8">The sequence shown here is derived from an EMBL/GenBank/DDBJ whole genome shotgun (WGS) entry which is preliminary data.</text>
</comment>
<dbReference type="RefSeq" id="WP_188405900.1">
    <property type="nucleotide sequence ID" value="NZ_BMGL01000006.1"/>
</dbReference>
<keyword evidence="9" id="KW-1185">Reference proteome</keyword>
<organism evidence="8 9">
    <name type="scientific">Psychroflexus salis</name>
    <dbReference type="NCBI Taxonomy" id="1526574"/>
    <lineage>
        <taxon>Bacteria</taxon>
        <taxon>Pseudomonadati</taxon>
        <taxon>Bacteroidota</taxon>
        <taxon>Flavobacteriia</taxon>
        <taxon>Flavobacteriales</taxon>
        <taxon>Flavobacteriaceae</taxon>
        <taxon>Psychroflexus</taxon>
    </lineage>
</organism>
<proteinExistence type="predicted"/>
<dbReference type="PANTHER" id="PTHR18895:SF74">
    <property type="entry name" value="MTRF1L RELEASE FACTOR GLUTAMINE METHYLTRANSFERASE"/>
    <property type="match status" value="1"/>
</dbReference>
<evidence type="ECO:0000256" key="5">
    <source>
        <dbReference type="ARBA" id="ARBA00048391"/>
    </source>
</evidence>
<keyword evidence="2 8" id="KW-0489">Methyltransferase</keyword>
<dbReference type="NCBIfam" id="TIGR00536">
    <property type="entry name" value="hemK_fam"/>
    <property type="match status" value="1"/>
</dbReference>
<protein>
    <recommendedName>
        <fullName evidence="1">peptide chain release factor N(5)-glutamine methyltransferase</fullName>
        <ecNumber evidence="1">2.1.1.297</ecNumber>
    </recommendedName>
</protein>
<evidence type="ECO:0000313" key="8">
    <source>
        <dbReference type="EMBL" id="GGE12101.1"/>
    </source>
</evidence>
<dbReference type="GO" id="GO:0003676">
    <property type="term" value="F:nucleic acid binding"/>
    <property type="evidence" value="ECO:0007669"/>
    <property type="project" value="InterPro"/>
</dbReference>
<dbReference type="InterPro" id="IPR029063">
    <property type="entry name" value="SAM-dependent_MTases_sf"/>
</dbReference>
<accession>A0A916ZTP7</accession>
<dbReference type="Pfam" id="PF17827">
    <property type="entry name" value="PrmC_N"/>
    <property type="match status" value="1"/>
</dbReference>
<dbReference type="InterPro" id="IPR019874">
    <property type="entry name" value="RF_methyltr_PrmC"/>
</dbReference>
<feature type="domain" description="Release factor glutamine methyltransferase N-terminal" evidence="7">
    <location>
        <begin position="5"/>
        <end position="76"/>
    </location>
</feature>
<keyword evidence="4" id="KW-0949">S-adenosyl-L-methionine</keyword>
<dbReference type="NCBIfam" id="TIGR03534">
    <property type="entry name" value="RF_mod_PrmC"/>
    <property type="match status" value="1"/>
</dbReference>
<dbReference type="InterPro" id="IPR004556">
    <property type="entry name" value="HemK-like"/>
</dbReference>
<dbReference type="PROSITE" id="PS00092">
    <property type="entry name" value="N6_MTASE"/>
    <property type="match status" value="1"/>
</dbReference>
<name>A0A916ZTP7_9FLAO</name>